<dbReference type="RefSeq" id="WP_146440240.1">
    <property type="nucleotide sequence ID" value="NZ_SJPL01000001.1"/>
</dbReference>
<evidence type="ECO:0008006" key="3">
    <source>
        <dbReference type="Google" id="ProtNLM"/>
    </source>
</evidence>
<accession>A0A5C5YBE6</accession>
<dbReference type="OrthoDB" id="290652at2"/>
<name>A0A5C5YBE6_9PLAN</name>
<proteinExistence type="predicted"/>
<dbReference type="AlphaFoldDB" id="A0A5C5YBE6"/>
<reference evidence="1 2" key="1">
    <citation type="submission" date="2019-02" db="EMBL/GenBank/DDBJ databases">
        <title>Deep-cultivation of Planctomycetes and their phenomic and genomic characterization uncovers novel biology.</title>
        <authorList>
            <person name="Wiegand S."/>
            <person name="Jogler M."/>
            <person name="Boedeker C."/>
            <person name="Pinto D."/>
            <person name="Vollmers J."/>
            <person name="Rivas-Marin E."/>
            <person name="Kohn T."/>
            <person name="Peeters S.H."/>
            <person name="Heuer A."/>
            <person name="Rast P."/>
            <person name="Oberbeckmann S."/>
            <person name="Bunk B."/>
            <person name="Jeske O."/>
            <person name="Meyerdierks A."/>
            <person name="Storesund J.E."/>
            <person name="Kallscheuer N."/>
            <person name="Luecker S."/>
            <person name="Lage O.M."/>
            <person name="Pohl T."/>
            <person name="Merkel B.J."/>
            <person name="Hornburger P."/>
            <person name="Mueller R.-W."/>
            <person name="Bruemmer F."/>
            <person name="Labrenz M."/>
            <person name="Spormann A.M."/>
            <person name="Op Den Camp H."/>
            <person name="Overmann J."/>
            <person name="Amann R."/>
            <person name="Jetten M.S.M."/>
            <person name="Mascher T."/>
            <person name="Medema M.H."/>
            <person name="Devos D.P."/>
            <person name="Kaster A.-K."/>
            <person name="Ovreas L."/>
            <person name="Rohde M."/>
            <person name="Galperin M.Y."/>
            <person name="Jogler C."/>
        </authorList>
    </citation>
    <scope>NUCLEOTIDE SEQUENCE [LARGE SCALE GENOMIC DNA]</scope>
    <source>
        <strain evidence="1 2">Pan14r</strain>
    </source>
</reference>
<evidence type="ECO:0000313" key="2">
    <source>
        <dbReference type="Proteomes" id="UP000317238"/>
    </source>
</evidence>
<sequence length="499" mass="55433">MPQSSITTDVRQRFGLRIERDLLQLAIATPTEGPSHRITIEAIHCPRPDGWLSPAAQADLVDCLIQWRHKHQMDQGTTVASLDGDYCVTRITTGHPQDVDSELNTLGTRIPRYLQLGPGEKVIGSFRERLAASVDYAVTGVASRGVIETVYEAFRAADLNVLWLEPSLNSLARLAGHLGHCNAAPTLIADGTGRQWDVGIAFEGRLLLDYRPAAANNEQGFHDAVINHLERLRRFCQRHRQLSDGNLSELLICGSPEKAKAAADLFDDSNDIDAAVLNVSGGEFILEQSEHESGTTAVVATVLPLLIGIQNDGVPDLLDHVRRAPDVSTTTQFLRIAWPALVAAVLLLGSFAMVHRQRGLSDRAIQRRDAMQAEVYRTKARMMTLAQRRQLVDHFRRIEKGAAEPRWNLTLRQITQSLLDRCKLNSFHVEDGHQILLDGTVTDESLVYEQVSQFRRLPEVEQVALKATNPEPQTRGIRFLIGLHLHKESLPVVDSTSED</sequence>
<gene>
    <name evidence="1" type="ORF">Pan14r_45760</name>
</gene>
<keyword evidence="2" id="KW-1185">Reference proteome</keyword>
<comment type="caution">
    <text evidence="1">The sequence shown here is derived from an EMBL/GenBank/DDBJ whole genome shotgun (WGS) entry which is preliminary data.</text>
</comment>
<dbReference type="Proteomes" id="UP000317238">
    <property type="component" value="Unassembled WGS sequence"/>
</dbReference>
<protein>
    <recommendedName>
        <fullName evidence="3">Competence protein A</fullName>
    </recommendedName>
</protein>
<dbReference type="EMBL" id="SJPL01000001">
    <property type="protein sequence ID" value="TWT72258.1"/>
    <property type="molecule type" value="Genomic_DNA"/>
</dbReference>
<evidence type="ECO:0000313" key="1">
    <source>
        <dbReference type="EMBL" id="TWT72258.1"/>
    </source>
</evidence>
<organism evidence="1 2">
    <name type="scientific">Crateriforma conspicua</name>
    <dbReference type="NCBI Taxonomy" id="2527996"/>
    <lineage>
        <taxon>Bacteria</taxon>
        <taxon>Pseudomonadati</taxon>
        <taxon>Planctomycetota</taxon>
        <taxon>Planctomycetia</taxon>
        <taxon>Planctomycetales</taxon>
        <taxon>Planctomycetaceae</taxon>
        <taxon>Crateriforma</taxon>
    </lineage>
</organism>